<protein>
    <submittedName>
        <fullName evidence="1">Uncharacterized protein</fullName>
    </submittedName>
</protein>
<reference evidence="1" key="1">
    <citation type="submission" date="2018-05" db="EMBL/GenBank/DDBJ databases">
        <authorList>
            <person name="Lanie J.A."/>
            <person name="Ng W.-L."/>
            <person name="Kazmierczak K.M."/>
            <person name="Andrzejewski T.M."/>
            <person name="Davidsen T.M."/>
            <person name="Wayne K.J."/>
            <person name="Tettelin H."/>
            <person name="Glass J.I."/>
            <person name="Rusch D."/>
            <person name="Podicherti R."/>
            <person name="Tsui H.-C.T."/>
            <person name="Winkler M.E."/>
        </authorList>
    </citation>
    <scope>NUCLEOTIDE SEQUENCE</scope>
</reference>
<accession>A0A383CSE8</accession>
<evidence type="ECO:0000313" key="1">
    <source>
        <dbReference type="EMBL" id="SVE34538.1"/>
    </source>
</evidence>
<name>A0A383CSE8_9ZZZZ</name>
<feature type="non-terminal residue" evidence="1">
    <location>
        <position position="1"/>
    </location>
</feature>
<organism evidence="1">
    <name type="scientific">marine metagenome</name>
    <dbReference type="NCBI Taxonomy" id="408172"/>
    <lineage>
        <taxon>unclassified sequences</taxon>
        <taxon>metagenomes</taxon>
        <taxon>ecological metagenomes</taxon>
    </lineage>
</organism>
<proteinExistence type="predicted"/>
<sequence>TKKKYFEILSNVHTIDRLTSEQQRRAQAAYLYIYEFSRVRMFACPPLSLQEQNDINVDSWYWRKVEKLYNTYEETIKEGLRNHISEVAKPKFKRLSSLGSYHELFKGEQTCP</sequence>
<gene>
    <name evidence="1" type="ORF">METZ01_LOCUS487392</name>
</gene>
<dbReference type="AlphaFoldDB" id="A0A383CSE8"/>
<dbReference type="EMBL" id="UINC01210876">
    <property type="protein sequence ID" value="SVE34538.1"/>
    <property type="molecule type" value="Genomic_DNA"/>
</dbReference>